<evidence type="ECO:0000256" key="2">
    <source>
        <dbReference type="ARBA" id="ARBA00022679"/>
    </source>
</evidence>
<evidence type="ECO:0000259" key="4">
    <source>
        <dbReference type="Pfam" id="PF00294"/>
    </source>
</evidence>
<dbReference type="GO" id="GO:0016301">
    <property type="term" value="F:kinase activity"/>
    <property type="evidence" value="ECO:0007669"/>
    <property type="project" value="UniProtKB-KW"/>
</dbReference>
<dbReference type="RefSeq" id="WP_157478481.1">
    <property type="nucleotide sequence ID" value="NZ_CP046566.1"/>
</dbReference>
<dbReference type="SUPFAM" id="SSF53613">
    <property type="entry name" value="Ribokinase-like"/>
    <property type="match status" value="1"/>
</dbReference>
<dbReference type="CDD" id="cd01166">
    <property type="entry name" value="KdgK"/>
    <property type="match status" value="1"/>
</dbReference>
<accession>A0A6I6GMH2</accession>
<dbReference type="Proteomes" id="UP000426027">
    <property type="component" value="Chromosome"/>
</dbReference>
<dbReference type="Pfam" id="PF00294">
    <property type="entry name" value="PfkB"/>
    <property type="match status" value="2"/>
</dbReference>
<comment type="similarity">
    <text evidence="1">Belongs to the carbohydrate kinase PfkB family.</text>
</comment>
<feature type="domain" description="Carbohydrate kinase PfkB" evidence="4">
    <location>
        <begin position="264"/>
        <end position="324"/>
    </location>
</feature>
<dbReference type="EMBL" id="CP046566">
    <property type="protein sequence ID" value="QGW28122.1"/>
    <property type="molecule type" value="Genomic_DNA"/>
</dbReference>
<evidence type="ECO:0000313" key="6">
    <source>
        <dbReference type="Proteomes" id="UP000426027"/>
    </source>
</evidence>
<sequence>MGKVLCFGELLLRLPPANGGEWLRTHHLPVFVGGAELNVATALATWLMPVKYCTALPDNIITKDIIAYLESKQIDTSPIILSGERIGLYYLKEGADMKSHENVFDRKYSSFSTLATGVVPWNDILQDVDWFHFSAIAPAVSEQAAALCLEAVQEAAKRNITISIDLNFRSLLWKYGKQPIEVMPQLVKYCNVLMGNIWAAETLLGIPVDVNTIAAATQEAYLAHASITANALFDAYSNCTVVANTFRFDADASSIRYYAALNTKGTQVVSPLFTTDAIVDKVGSGDCFMAGLIYGLQSKHDLQEVISFAAAAAYAKLHEKGDATQNTVAYIQQVKALFDKNNS</sequence>
<reference evidence="5 6" key="1">
    <citation type="submission" date="2019-11" db="EMBL/GenBank/DDBJ databases">
        <authorList>
            <person name="Im W.T."/>
        </authorList>
    </citation>
    <scope>NUCLEOTIDE SEQUENCE [LARGE SCALE GENOMIC DNA]</scope>
    <source>
        <strain evidence="5 6">SB-02</strain>
    </source>
</reference>
<evidence type="ECO:0000256" key="1">
    <source>
        <dbReference type="ARBA" id="ARBA00010688"/>
    </source>
</evidence>
<organism evidence="5 6">
    <name type="scientific">Phnomibacter ginsenosidimutans</name>
    <dbReference type="NCBI Taxonomy" id="2676868"/>
    <lineage>
        <taxon>Bacteria</taxon>
        <taxon>Pseudomonadati</taxon>
        <taxon>Bacteroidota</taxon>
        <taxon>Chitinophagia</taxon>
        <taxon>Chitinophagales</taxon>
        <taxon>Chitinophagaceae</taxon>
        <taxon>Phnomibacter</taxon>
    </lineage>
</organism>
<evidence type="ECO:0000313" key="5">
    <source>
        <dbReference type="EMBL" id="QGW28122.1"/>
    </source>
</evidence>
<name>A0A6I6GMH2_9BACT</name>
<proteinExistence type="inferred from homology"/>
<keyword evidence="6" id="KW-1185">Reference proteome</keyword>
<keyword evidence="3 5" id="KW-0418">Kinase</keyword>
<dbReference type="PANTHER" id="PTHR43320:SF2">
    <property type="entry name" value="2-DEHYDRO-3-DEOXYGLUCONOKINASE_2-DEHYDRO-3-DEOXYGALACTONOKINASE"/>
    <property type="match status" value="1"/>
</dbReference>
<dbReference type="Gene3D" id="3.40.1190.20">
    <property type="match status" value="1"/>
</dbReference>
<evidence type="ECO:0000256" key="3">
    <source>
        <dbReference type="ARBA" id="ARBA00022777"/>
    </source>
</evidence>
<dbReference type="KEGG" id="fls:GLV81_08470"/>
<dbReference type="AlphaFoldDB" id="A0A6I6GMH2"/>
<keyword evidence="2" id="KW-0808">Transferase</keyword>
<dbReference type="InterPro" id="IPR011611">
    <property type="entry name" value="PfkB_dom"/>
</dbReference>
<dbReference type="InterPro" id="IPR029056">
    <property type="entry name" value="Ribokinase-like"/>
</dbReference>
<feature type="domain" description="Carbohydrate kinase PfkB" evidence="4">
    <location>
        <begin position="2"/>
        <end position="220"/>
    </location>
</feature>
<dbReference type="PANTHER" id="PTHR43320">
    <property type="entry name" value="SUGAR KINASE"/>
    <property type="match status" value="1"/>
</dbReference>
<protein>
    <submittedName>
        <fullName evidence="5">Sugar kinase</fullName>
    </submittedName>
</protein>
<dbReference type="InterPro" id="IPR052700">
    <property type="entry name" value="Carb_kinase_PfkB-like"/>
</dbReference>
<gene>
    <name evidence="5" type="ORF">GLV81_08470</name>
</gene>